<dbReference type="PANTHER" id="PTHR13292">
    <property type="entry name" value="AUTOPHAGY-RELATED PROTEIN 101"/>
    <property type="match status" value="1"/>
</dbReference>
<keyword evidence="3" id="KW-0072">Autophagy</keyword>
<dbReference type="Pfam" id="PF07855">
    <property type="entry name" value="ATG101"/>
    <property type="match status" value="1"/>
</dbReference>
<dbReference type="GO" id="GO:0019901">
    <property type="term" value="F:protein kinase binding"/>
    <property type="evidence" value="ECO:0007669"/>
    <property type="project" value="TreeGrafter"/>
</dbReference>
<comment type="caution">
    <text evidence="4">The sequence shown here is derived from an EMBL/GenBank/DDBJ whole genome shotgun (WGS) entry which is preliminary data.</text>
</comment>
<accession>A0AAW1P0Y0</accession>
<dbReference type="Proteomes" id="UP001489004">
    <property type="component" value="Unassembled WGS sequence"/>
</dbReference>
<dbReference type="EMBL" id="JALJOR010000019">
    <property type="protein sequence ID" value="KAK9803935.1"/>
    <property type="molecule type" value="Genomic_DNA"/>
</dbReference>
<evidence type="ECO:0000256" key="3">
    <source>
        <dbReference type="ARBA" id="ARBA00023006"/>
    </source>
</evidence>
<comment type="similarity">
    <text evidence="1">Belongs to the ATG101 family.</text>
</comment>
<reference evidence="4 5" key="1">
    <citation type="journal article" date="2024" name="Nat. Commun.">
        <title>Phylogenomics reveals the evolutionary origins of lichenization in chlorophyte algae.</title>
        <authorList>
            <person name="Puginier C."/>
            <person name="Libourel C."/>
            <person name="Otte J."/>
            <person name="Skaloud P."/>
            <person name="Haon M."/>
            <person name="Grisel S."/>
            <person name="Petersen M."/>
            <person name="Berrin J.G."/>
            <person name="Delaux P.M."/>
            <person name="Dal Grande F."/>
            <person name="Keller J."/>
        </authorList>
    </citation>
    <scope>NUCLEOTIDE SEQUENCE [LARGE SCALE GENOMIC DNA]</scope>
    <source>
        <strain evidence="4 5">SAG 2043</strain>
    </source>
</reference>
<protein>
    <recommendedName>
        <fullName evidence="2">Autophagy-related protein 101</fullName>
    </recommendedName>
</protein>
<gene>
    <name evidence="4" type="ORF">WJX72_006313</name>
</gene>
<dbReference type="PANTHER" id="PTHR13292:SF0">
    <property type="entry name" value="AUTOPHAGY-RELATED PROTEIN 101"/>
    <property type="match status" value="1"/>
</dbReference>
<dbReference type="GO" id="GO:0000045">
    <property type="term" value="P:autophagosome assembly"/>
    <property type="evidence" value="ECO:0007669"/>
    <property type="project" value="TreeGrafter"/>
</dbReference>
<evidence type="ECO:0000256" key="2">
    <source>
        <dbReference type="ARBA" id="ARBA00018874"/>
    </source>
</evidence>
<evidence type="ECO:0000313" key="4">
    <source>
        <dbReference type="EMBL" id="KAK9803935.1"/>
    </source>
</evidence>
<dbReference type="GO" id="GO:0000407">
    <property type="term" value="C:phagophore assembly site"/>
    <property type="evidence" value="ECO:0007669"/>
    <property type="project" value="TreeGrafter"/>
</dbReference>
<evidence type="ECO:0000256" key="1">
    <source>
        <dbReference type="ARBA" id="ARBA00007130"/>
    </source>
</evidence>
<sequence>MSNCETINLPSLAVEQYQVREVLRCLLQTIIFNRALGPVRPREVDSELFDITYVQCGDEKVDAKIEEKINQFYAWVEKHPGKRGQVCLSFFEKRRKQAWFSKQEERLYWEQWCINVSIIESNTSIQEQSSFTPQTARAKRHARLQAAVEELMDQIIRTVNDKKDHVPPVVSASTVTFPFDVTIAGEGGLSFGLDSVKRMLMQTAPPPVLS</sequence>
<evidence type="ECO:0000313" key="5">
    <source>
        <dbReference type="Proteomes" id="UP001489004"/>
    </source>
</evidence>
<organism evidence="4 5">
    <name type="scientific">[Myrmecia] bisecta</name>
    <dbReference type="NCBI Taxonomy" id="41462"/>
    <lineage>
        <taxon>Eukaryota</taxon>
        <taxon>Viridiplantae</taxon>
        <taxon>Chlorophyta</taxon>
        <taxon>core chlorophytes</taxon>
        <taxon>Trebouxiophyceae</taxon>
        <taxon>Trebouxiales</taxon>
        <taxon>Trebouxiaceae</taxon>
        <taxon>Myrmecia</taxon>
    </lineage>
</organism>
<dbReference type="Gene3D" id="3.30.900.10">
    <property type="entry name" value="HORMA domain"/>
    <property type="match status" value="1"/>
</dbReference>
<name>A0AAW1P0Y0_9CHLO</name>
<proteinExistence type="inferred from homology"/>
<dbReference type="GO" id="GO:1990316">
    <property type="term" value="C:Atg1/ULK1 kinase complex"/>
    <property type="evidence" value="ECO:0007669"/>
    <property type="project" value="TreeGrafter"/>
</dbReference>
<dbReference type="InterPro" id="IPR012445">
    <property type="entry name" value="ATG101"/>
</dbReference>
<dbReference type="AlphaFoldDB" id="A0AAW1P0Y0"/>
<keyword evidence="5" id="KW-1185">Reference proteome</keyword>
<dbReference type="InterPro" id="IPR036570">
    <property type="entry name" value="HORMA_dom_sf"/>
</dbReference>